<comment type="caution">
    <text evidence="2">The sequence shown here is derived from an EMBL/GenBank/DDBJ whole genome shotgun (WGS) entry which is preliminary data.</text>
</comment>
<gene>
    <name evidence="2" type="ORF">GCM10012289_62610</name>
</gene>
<dbReference type="EMBL" id="BMNH01000027">
    <property type="protein sequence ID" value="GGO79095.1"/>
    <property type="molecule type" value="Genomic_DNA"/>
</dbReference>
<protein>
    <submittedName>
        <fullName evidence="2">Uncharacterized protein</fullName>
    </submittedName>
</protein>
<feature type="compositionally biased region" description="Basic and acidic residues" evidence="1">
    <location>
        <begin position="10"/>
        <end position="21"/>
    </location>
</feature>
<proteinExistence type="predicted"/>
<sequence>MSAITGVLGDTERKSTGEAPRRRITAGAEADRVAPDVLITVAREADKQTWTFQGRR</sequence>
<dbReference type="RefSeq" id="WP_189127804.1">
    <property type="nucleotide sequence ID" value="NZ_BMNH01000027.1"/>
</dbReference>
<name>A0A917ZCG6_9ACTN</name>
<dbReference type="AlphaFoldDB" id="A0A917ZCG6"/>
<reference evidence="2" key="2">
    <citation type="submission" date="2020-09" db="EMBL/GenBank/DDBJ databases">
        <authorList>
            <person name="Sun Q."/>
            <person name="Zhou Y."/>
        </authorList>
    </citation>
    <scope>NUCLEOTIDE SEQUENCE</scope>
    <source>
        <strain evidence="2">CGMCC 4.7368</strain>
    </source>
</reference>
<dbReference type="Proteomes" id="UP000646523">
    <property type="component" value="Unassembled WGS sequence"/>
</dbReference>
<evidence type="ECO:0000313" key="2">
    <source>
        <dbReference type="EMBL" id="GGO79095.1"/>
    </source>
</evidence>
<evidence type="ECO:0000256" key="1">
    <source>
        <dbReference type="SAM" id="MobiDB-lite"/>
    </source>
</evidence>
<organism evidence="2 3">
    <name type="scientific">Nonomuraea cavernae</name>
    <dbReference type="NCBI Taxonomy" id="2045107"/>
    <lineage>
        <taxon>Bacteria</taxon>
        <taxon>Bacillati</taxon>
        <taxon>Actinomycetota</taxon>
        <taxon>Actinomycetes</taxon>
        <taxon>Streptosporangiales</taxon>
        <taxon>Streptosporangiaceae</taxon>
        <taxon>Nonomuraea</taxon>
    </lineage>
</organism>
<accession>A0A917ZCG6</accession>
<feature type="region of interest" description="Disordered" evidence="1">
    <location>
        <begin position="1"/>
        <end position="23"/>
    </location>
</feature>
<evidence type="ECO:0000313" key="3">
    <source>
        <dbReference type="Proteomes" id="UP000646523"/>
    </source>
</evidence>
<reference evidence="2" key="1">
    <citation type="journal article" date="2014" name="Int. J. Syst. Evol. Microbiol.">
        <title>Complete genome sequence of Corynebacterium casei LMG S-19264T (=DSM 44701T), isolated from a smear-ripened cheese.</title>
        <authorList>
            <consortium name="US DOE Joint Genome Institute (JGI-PGF)"/>
            <person name="Walter F."/>
            <person name="Albersmeier A."/>
            <person name="Kalinowski J."/>
            <person name="Ruckert C."/>
        </authorList>
    </citation>
    <scope>NUCLEOTIDE SEQUENCE</scope>
    <source>
        <strain evidence="2">CGMCC 4.7368</strain>
    </source>
</reference>
<keyword evidence="3" id="KW-1185">Reference proteome</keyword>